<keyword evidence="2" id="KW-1185">Reference proteome</keyword>
<gene>
    <name evidence="1" type="ORF">Psch_02323</name>
</gene>
<sequence length="324" mass="37412">MKFCLVSLMPMSDSDGKVFTDEVNRITQWATVMKGTHYNGVYFDQGHYGLPYEFFNEFDLVMVAVRHESIEVGLKIKRQSTARVIVFLDGEMEYFTSYIWGDLQVKLIELLNIADAVGVTHEFDIPIIKALTNKPVGLVGVPFPLKKVREELCPKVEKKQIISLGSMFRNGFVNLAALSEIGLPGAVDIYNLKEIEYIRLMKKYMPIPPITFRYTPRWEDFMFHLNQSIMGLHLDFRQIWGRFALDCAAVRMPCIAPENFYTQKKLFPRLCVSYQDIDGAVKLAKELLKNNSFYEEVMAYAESQLAFFDNESAKKRLLDLYNQI</sequence>
<evidence type="ECO:0000313" key="1">
    <source>
        <dbReference type="EMBL" id="TEB05282.1"/>
    </source>
</evidence>
<dbReference type="RefSeq" id="WP_190240384.1">
    <property type="nucleotide sequence ID" value="NZ_QFGA01000002.1"/>
</dbReference>
<organism evidence="1 2">
    <name type="scientific">Pelotomaculum schinkii</name>
    <dbReference type="NCBI Taxonomy" id="78350"/>
    <lineage>
        <taxon>Bacteria</taxon>
        <taxon>Bacillati</taxon>
        <taxon>Bacillota</taxon>
        <taxon>Clostridia</taxon>
        <taxon>Eubacteriales</taxon>
        <taxon>Desulfotomaculaceae</taxon>
        <taxon>Pelotomaculum</taxon>
    </lineage>
</organism>
<name>A0A4Y7R927_9FIRM</name>
<accession>A0A4Y7R927</accession>
<protein>
    <recommendedName>
        <fullName evidence="3">Glycosyl transferases group 1</fullName>
    </recommendedName>
</protein>
<evidence type="ECO:0008006" key="3">
    <source>
        <dbReference type="Google" id="ProtNLM"/>
    </source>
</evidence>
<comment type="caution">
    <text evidence="1">The sequence shown here is derived from an EMBL/GenBank/DDBJ whole genome shotgun (WGS) entry which is preliminary data.</text>
</comment>
<dbReference type="EMBL" id="QFGA01000002">
    <property type="protein sequence ID" value="TEB05282.1"/>
    <property type="molecule type" value="Genomic_DNA"/>
</dbReference>
<dbReference type="AlphaFoldDB" id="A0A4Y7R927"/>
<proteinExistence type="predicted"/>
<reference evidence="1 2" key="1">
    <citation type="journal article" date="2018" name="Environ. Microbiol.">
        <title>Novel energy conservation strategies and behaviour of Pelotomaculum schinkii driving syntrophic propionate catabolism.</title>
        <authorList>
            <person name="Hidalgo-Ahumada C.A.P."/>
            <person name="Nobu M.K."/>
            <person name="Narihiro T."/>
            <person name="Tamaki H."/>
            <person name="Liu W.T."/>
            <person name="Kamagata Y."/>
            <person name="Stams A.J.M."/>
            <person name="Imachi H."/>
            <person name="Sousa D.Z."/>
        </authorList>
    </citation>
    <scope>NUCLEOTIDE SEQUENCE [LARGE SCALE GENOMIC DNA]</scope>
    <source>
        <strain evidence="1 2">HH</strain>
    </source>
</reference>
<dbReference type="Proteomes" id="UP000298324">
    <property type="component" value="Unassembled WGS sequence"/>
</dbReference>
<evidence type="ECO:0000313" key="2">
    <source>
        <dbReference type="Proteomes" id="UP000298324"/>
    </source>
</evidence>